<accession>K7ZG93</accession>
<organism evidence="3 4">
    <name type="scientific">Bdellovibrio bacteriovorus str. Tiberius</name>
    <dbReference type="NCBI Taxonomy" id="1069642"/>
    <lineage>
        <taxon>Bacteria</taxon>
        <taxon>Pseudomonadati</taxon>
        <taxon>Bdellovibrionota</taxon>
        <taxon>Bdellovibrionia</taxon>
        <taxon>Bdellovibrionales</taxon>
        <taxon>Pseudobdellovibrionaceae</taxon>
        <taxon>Bdellovibrio</taxon>
    </lineage>
</organism>
<evidence type="ECO:0000313" key="4">
    <source>
        <dbReference type="Proteomes" id="UP000010074"/>
    </source>
</evidence>
<gene>
    <name evidence="3" type="ORF">Bdt_2564</name>
</gene>
<name>K7ZG93_BDEBC</name>
<reference evidence="3 4" key="1">
    <citation type="journal article" date="2012" name="BMC Genomics">
        <title>Genome analysis of a simultaneously predatory and prey-independent, novel Bdellovibrio bacteriovorus from the River Tiber, supports in silico predictions of both ancient and recent lateral gene transfer from diverse bacteria.</title>
        <authorList>
            <person name="Hobley L."/>
            <person name="Lerner T.R."/>
            <person name="Williams L.E."/>
            <person name="Lambert C."/>
            <person name="Till R."/>
            <person name="Milner D.S."/>
            <person name="Basford S.M."/>
            <person name="Capeness M.J."/>
            <person name="Fenton A.K."/>
            <person name="Atterbury R.J."/>
            <person name="Harris M.A."/>
            <person name="Sockett R.E."/>
        </authorList>
    </citation>
    <scope>NUCLEOTIDE SEQUENCE [LARGE SCALE GENOMIC DNA]</scope>
    <source>
        <strain evidence="3 4">Tiberius</strain>
    </source>
</reference>
<dbReference type="PANTHER" id="PTHR35535:SF1">
    <property type="entry name" value="HEAT SHOCK PROTEIN HSLJ"/>
    <property type="match status" value="1"/>
</dbReference>
<dbReference type="STRING" id="1069642.Bdt_2564"/>
<dbReference type="InterPro" id="IPR038670">
    <property type="entry name" value="HslJ-like_sf"/>
</dbReference>
<proteinExistence type="predicted"/>
<dbReference type="AlphaFoldDB" id="K7ZG93"/>
<dbReference type="InterPro" id="IPR053147">
    <property type="entry name" value="Hsp_HslJ-like"/>
</dbReference>
<sequence>MNKITLLSLICLSLWGCAHTETTPEETSMQNNSAPAANFKDIRWELVELMGQPVKYANADSQKVYIQFNGGDNRVNGSDGCNSFTGAYEETPGQRLFISKLASTKKFCVKMPTEDNFAEVLQGVDNYTVDGDSLSLNKARMAPLARFKAVSK</sequence>
<dbReference type="PANTHER" id="PTHR35535">
    <property type="entry name" value="HEAT SHOCK PROTEIN HSLJ"/>
    <property type="match status" value="1"/>
</dbReference>
<dbReference type="Gene3D" id="2.40.128.270">
    <property type="match status" value="1"/>
</dbReference>
<feature type="chain" id="PRO_5003915950" description="DUF306 domain-containing protein" evidence="1">
    <location>
        <begin position="21"/>
        <end position="152"/>
    </location>
</feature>
<dbReference type="Proteomes" id="UP000010074">
    <property type="component" value="Chromosome"/>
</dbReference>
<dbReference type="EMBL" id="CP002930">
    <property type="protein sequence ID" value="AFY02247.1"/>
    <property type="molecule type" value="Genomic_DNA"/>
</dbReference>
<evidence type="ECO:0000313" key="3">
    <source>
        <dbReference type="EMBL" id="AFY02247.1"/>
    </source>
</evidence>
<dbReference type="RefSeq" id="WP_015091683.1">
    <property type="nucleotide sequence ID" value="NC_019567.1"/>
</dbReference>
<dbReference type="KEGG" id="bbat:Bdt_2564"/>
<dbReference type="InterPro" id="IPR005184">
    <property type="entry name" value="DUF306_Meta_HslJ"/>
</dbReference>
<protein>
    <recommendedName>
        <fullName evidence="2">DUF306 domain-containing protein</fullName>
    </recommendedName>
</protein>
<evidence type="ECO:0000259" key="2">
    <source>
        <dbReference type="Pfam" id="PF03724"/>
    </source>
</evidence>
<dbReference type="PATRIC" id="fig|1069642.3.peg.2539"/>
<feature type="domain" description="DUF306" evidence="2">
    <location>
        <begin position="37"/>
        <end position="148"/>
    </location>
</feature>
<feature type="signal peptide" evidence="1">
    <location>
        <begin position="1"/>
        <end position="20"/>
    </location>
</feature>
<dbReference type="HOGENOM" id="CLU_075808_3_0_7"/>
<evidence type="ECO:0000256" key="1">
    <source>
        <dbReference type="SAM" id="SignalP"/>
    </source>
</evidence>
<keyword evidence="1" id="KW-0732">Signal</keyword>
<dbReference type="Pfam" id="PF03724">
    <property type="entry name" value="META"/>
    <property type="match status" value="1"/>
</dbReference>